<dbReference type="EMBL" id="OIVN01000032">
    <property type="protein sequence ID" value="SPC72933.1"/>
    <property type="molecule type" value="Genomic_DNA"/>
</dbReference>
<reference evidence="1" key="1">
    <citation type="submission" date="2018-02" db="EMBL/GenBank/DDBJ databases">
        <authorList>
            <person name="Cohen D.B."/>
            <person name="Kent A.D."/>
        </authorList>
    </citation>
    <scope>NUCLEOTIDE SEQUENCE</scope>
</reference>
<evidence type="ECO:0000313" key="1">
    <source>
        <dbReference type="EMBL" id="SPC72933.1"/>
    </source>
</evidence>
<proteinExistence type="predicted"/>
<protein>
    <submittedName>
        <fullName evidence="1">Uncharacterized protein</fullName>
    </submittedName>
</protein>
<organism evidence="1">
    <name type="scientific">Fagus sylvatica</name>
    <name type="common">Beechnut</name>
    <dbReference type="NCBI Taxonomy" id="28930"/>
    <lineage>
        <taxon>Eukaryota</taxon>
        <taxon>Viridiplantae</taxon>
        <taxon>Streptophyta</taxon>
        <taxon>Embryophyta</taxon>
        <taxon>Tracheophyta</taxon>
        <taxon>Spermatophyta</taxon>
        <taxon>Magnoliopsida</taxon>
        <taxon>eudicotyledons</taxon>
        <taxon>Gunneridae</taxon>
        <taxon>Pentapetalae</taxon>
        <taxon>rosids</taxon>
        <taxon>fabids</taxon>
        <taxon>Fagales</taxon>
        <taxon>Fagaceae</taxon>
        <taxon>Fagus</taxon>
    </lineage>
</organism>
<name>A0A2N9EDY0_FAGSY</name>
<gene>
    <name evidence="1" type="ORF">FSB_LOCUS815</name>
</gene>
<sequence>MWRTNPSYEQAITTAWLPKNRGSPMNQVQEKIQRCSKGLMKWSRAHFKSITTQLKAKRDQLHRVEQKSMNGYEHAPVISLRREVNELLVKEEKMWQQRSCTLWLTKGDRNTKYFHSRATHRHRRNSLLGLRDDSGELITDHD</sequence>
<accession>A0A2N9EDY0</accession>
<dbReference type="AlphaFoldDB" id="A0A2N9EDY0"/>